<dbReference type="Proteomes" id="UP000195326">
    <property type="component" value="Unassembled WGS sequence"/>
</dbReference>
<dbReference type="AlphaFoldDB" id="A0A1Y4LQ20"/>
<dbReference type="EMBL" id="NFKL01000008">
    <property type="protein sequence ID" value="OUP58755.1"/>
    <property type="molecule type" value="Genomic_DNA"/>
</dbReference>
<evidence type="ECO:0000313" key="2">
    <source>
        <dbReference type="Proteomes" id="UP000195326"/>
    </source>
</evidence>
<reference evidence="2" key="1">
    <citation type="submission" date="2017-04" db="EMBL/GenBank/DDBJ databases">
        <title>Function of individual gut microbiota members based on whole genome sequencing of pure cultures obtained from chicken caecum.</title>
        <authorList>
            <person name="Medvecky M."/>
            <person name="Cejkova D."/>
            <person name="Polansky O."/>
            <person name="Karasova D."/>
            <person name="Kubasova T."/>
            <person name="Cizek A."/>
            <person name="Rychlik I."/>
        </authorList>
    </citation>
    <scope>NUCLEOTIDE SEQUENCE [LARGE SCALE GENOMIC DNA]</scope>
    <source>
        <strain evidence="2">An179</strain>
    </source>
</reference>
<proteinExistence type="predicted"/>
<accession>A0A1Y4LQ20</accession>
<gene>
    <name evidence="1" type="ORF">B5F15_07040</name>
</gene>
<dbReference type="InterPro" id="IPR014948">
    <property type="entry name" value="BrxA"/>
</dbReference>
<evidence type="ECO:0000313" key="1">
    <source>
        <dbReference type="EMBL" id="OUP58755.1"/>
    </source>
</evidence>
<evidence type="ECO:0008006" key="3">
    <source>
        <dbReference type="Google" id="ProtNLM"/>
    </source>
</evidence>
<dbReference type="Gene3D" id="1.10.3540.10">
    <property type="entry name" value="uncharacterized protein from magnetospirillum magneticum domain"/>
    <property type="match status" value="1"/>
</dbReference>
<protein>
    <recommendedName>
        <fullName evidence="3">Inner membrane protein</fullName>
    </recommendedName>
</protein>
<dbReference type="InterPro" id="IPR023137">
    <property type="entry name" value="BrxA_sf"/>
</dbReference>
<sequence length="200" mass="23000">MERKEYSAGAVKMSFWFIEFRKVVQLLHDGKSMDEIKALAQGENIFAAPTVLRSNQIYSTVAGRIKSLNQSFIPFFLSGDLATQKLYALIAAMAYDTLFFDFIYEVIREKMIVGSNELTDSDVRIFFKDKQQQNEKVARWTDATLVRLGRCYKTMLYEAGIIDKSKTVRTILKPIFDPELSCWLEQNDMAIYEKALTGVK</sequence>
<name>A0A1Y4LQ20_9FIRM</name>
<dbReference type="RefSeq" id="WP_087414863.1">
    <property type="nucleotide sequence ID" value="NZ_NFKL01000008.1"/>
</dbReference>
<comment type="caution">
    <text evidence="1">The sequence shown here is derived from an EMBL/GenBank/DDBJ whole genome shotgun (WGS) entry which is preliminary data.</text>
</comment>
<dbReference type="Pfam" id="PF08849">
    <property type="entry name" value="BrxA"/>
    <property type="match status" value="1"/>
</dbReference>
<organism evidence="1 2">
    <name type="scientific">Butyricicoccus pullicaecorum</name>
    <dbReference type="NCBI Taxonomy" id="501571"/>
    <lineage>
        <taxon>Bacteria</taxon>
        <taxon>Bacillati</taxon>
        <taxon>Bacillota</taxon>
        <taxon>Clostridia</taxon>
        <taxon>Eubacteriales</taxon>
        <taxon>Butyricicoccaceae</taxon>
        <taxon>Butyricicoccus</taxon>
    </lineage>
</organism>